<evidence type="ECO:0000313" key="2">
    <source>
        <dbReference type="Proteomes" id="UP000789525"/>
    </source>
</evidence>
<protein>
    <submittedName>
        <fullName evidence="1">15364_t:CDS:1</fullName>
    </submittedName>
</protein>
<name>A0ACA9MQ98_9GLOM</name>
<reference evidence="1" key="1">
    <citation type="submission" date="2021-06" db="EMBL/GenBank/DDBJ databases">
        <authorList>
            <person name="Kallberg Y."/>
            <person name="Tangrot J."/>
            <person name="Rosling A."/>
        </authorList>
    </citation>
    <scope>NUCLEOTIDE SEQUENCE</scope>
    <source>
        <strain evidence="1">CL356</strain>
    </source>
</reference>
<sequence>MDVEQDLRGIEMLPADDIPRDFSEQQPPSDPYVKLKMDPSFFKICLPSTTSETGKPPVMVDLCLPSYKSKSGMNYTNPFYDDPQFKETVLLVQEKLTRHSKDTIVLTGVSGGGKTSTQQHLELLCNVGQYTLIVLLRGNTVTTRGQNFRISE</sequence>
<accession>A0ACA9MQ98</accession>
<evidence type="ECO:0000313" key="1">
    <source>
        <dbReference type="EMBL" id="CAG8607170.1"/>
    </source>
</evidence>
<gene>
    <name evidence="1" type="ORF">ACOLOM_LOCUS6895</name>
</gene>
<organism evidence="1 2">
    <name type="scientific">Acaulospora colombiana</name>
    <dbReference type="NCBI Taxonomy" id="27376"/>
    <lineage>
        <taxon>Eukaryota</taxon>
        <taxon>Fungi</taxon>
        <taxon>Fungi incertae sedis</taxon>
        <taxon>Mucoromycota</taxon>
        <taxon>Glomeromycotina</taxon>
        <taxon>Glomeromycetes</taxon>
        <taxon>Diversisporales</taxon>
        <taxon>Acaulosporaceae</taxon>
        <taxon>Acaulospora</taxon>
    </lineage>
</organism>
<comment type="caution">
    <text evidence="1">The sequence shown here is derived from an EMBL/GenBank/DDBJ whole genome shotgun (WGS) entry which is preliminary data.</text>
</comment>
<keyword evidence="2" id="KW-1185">Reference proteome</keyword>
<dbReference type="EMBL" id="CAJVPT010014736">
    <property type="protein sequence ID" value="CAG8607170.1"/>
    <property type="molecule type" value="Genomic_DNA"/>
</dbReference>
<proteinExistence type="predicted"/>
<dbReference type="Proteomes" id="UP000789525">
    <property type="component" value="Unassembled WGS sequence"/>
</dbReference>